<feature type="compositionally biased region" description="Basic and acidic residues" evidence="1">
    <location>
        <begin position="217"/>
        <end position="230"/>
    </location>
</feature>
<feature type="region of interest" description="Disordered" evidence="1">
    <location>
        <begin position="164"/>
        <end position="230"/>
    </location>
</feature>
<dbReference type="AlphaFoldDB" id="A0AAV7VRJ3"/>
<sequence length="230" mass="24850">MHDFESRHFPKLPSIYEGIVSRANLIPIRKVCFAGRSVFMCPLMQNDPREPKILTKALSRADVDSPLATGLGFTRGAGPPLDHHGRHSTAARQATILQLHLESGEKGSTLLPACLLGRSSSHAFCNPGDLPLLVNTFFYGRPQPGLAATLAAAIPVRKRSLHPPFLNGQTGQLAAALPRPRKTRGDDEGEAAQEGPEGMPEKSPACSGKAKVTATNEQRRRLRGEMYKCG</sequence>
<dbReference type="Proteomes" id="UP001066276">
    <property type="component" value="Chromosome 2_1"/>
</dbReference>
<evidence type="ECO:0000256" key="1">
    <source>
        <dbReference type="SAM" id="MobiDB-lite"/>
    </source>
</evidence>
<proteinExistence type="predicted"/>
<evidence type="ECO:0000313" key="2">
    <source>
        <dbReference type="EMBL" id="KAJ1203221.1"/>
    </source>
</evidence>
<comment type="caution">
    <text evidence="2">The sequence shown here is derived from an EMBL/GenBank/DDBJ whole genome shotgun (WGS) entry which is preliminary data.</text>
</comment>
<protein>
    <submittedName>
        <fullName evidence="2">Uncharacterized protein</fullName>
    </submittedName>
</protein>
<evidence type="ECO:0000313" key="3">
    <source>
        <dbReference type="Proteomes" id="UP001066276"/>
    </source>
</evidence>
<organism evidence="2 3">
    <name type="scientific">Pleurodeles waltl</name>
    <name type="common">Iberian ribbed newt</name>
    <dbReference type="NCBI Taxonomy" id="8319"/>
    <lineage>
        <taxon>Eukaryota</taxon>
        <taxon>Metazoa</taxon>
        <taxon>Chordata</taxon>
        <taxon>Craniata</taxon>
        <taxon>Vertebrata</taxon>
        <taxon>Euteleostomi</taxon>
        <taxon>Amphibia</taxon>
        <taxon>Batrachia</taxon>
        <taxon>Caudata</taxon>
        <taxon>Salamandroidea</taxon>
        <taxon>Salamandridae</taxon>
        <taxon>Pleurodelinae</taxon>
        <taxon>Pleurodeles</taxon>
    </lineage>
</organism>
<dbReference type="EMBL" id="JANPWB010000003">
    <property type="protein sequence ID" value="KAJ1203221.1"/>
    <property type="molecule type" value="Genomic_DNA"/>
</dbReference>
<keyword evidence="3" id="KW-1185">Reference proteome</keyword>
<reference evidence="2" key="1">
    <citation type="journal article" date="2022" name="bioRxiv">
        <title>Sequencing and chromosome-scale assembly of the giantPleurodeles waltlgenome.</title>
        <authorList>
            <person name="Brown T."/>
            <person name="Elewa A."/>
            <person name="Iarovenko S."/>
            <person name="Subramanian E."/>
            <person name="Araus A.J."/>
            <person name="Petzold A."/>
            <person name="Susuki M."/>
            <person name="Suzuki K.-i.T."/>
            <person name="Hayashi T."/>
            <person name="Toyoda A."/>
            <person name="Oliveira C."/>
            <person name="Osipova E."/>
            <person name="Leigh N.D."/>
            <person name="Simon A."/>
            <person name="Yun M.H."/>
        </authorList>
    </citation>
    <scope>NUCLEOTIDE SEQUENCE</scope>
    <source>
        <strain evidence="2">20211129_DDA</strain>
        <tissue evidence="2">Liver</tissue>
    </source>
</reference>
<accession>A0AAV7VRJ3</accession>
<name>A0AAV7VRJ3_PLEWA</name>
<gene>
    <name evidence="2" type="ORF">NDU88_007014</name>
</gene>